<name>A0ABX3JMH0_9PSEU</name>
<organism evidence="3 4">
    <name type="scientific">Amycolatopsis azurea DSM 43854</name>
    <dbReference type="NCBI Taxonomy" id="1238180"/>
    <lineage>
        <taxon>Bacteria</taxon>
        <taxon>Bacillati</taxon>
        <taxon>Actinomycetota</taxon>
        <taxon>Actinomycetes</taxon>
        <taxon>Pseudonocardiales</taxon>
        <taxon>Pseudonocardiaceae</taxon>
        <taxon>Amycolatopsis</taxon>
    </lineage>
</organism>
<dbReference type="Gene3D" id="3.90.1530.10">
    <property type="entry name" value="Conserved hypothetical protein from pyrococcus furiosus pfu- 392566-001, ParB domain"/>
    <property type="match status" value="1"/>
</dbReference>
<sequence length="317" mass="34423">MTSSTVWCSGDAGRGGPPRPVHAVRISSLARSASPRQEGTDEAHVRLLADCGVVLPPILVHRPTMGIIDGVHRVQAAILRGQKEIDAEFVDGSSEDAFVLAVRVNVDHGLPLSLADRKAAAERILDTHPDWSDRAIAAAVGLSHKTVGAIRRRASGEKSHSHARVGRDGIARRLDATAGRRRAGDLLAERPDATLREISAEAGVSTSTVRDVRDRLRQGRTPVIEQRSRTGGRESAAPAKADHLEILRRLRADPSLRFTEHGRALLRSLDVWMADPNKWPAAASVPDHWASVLADLIDESAQAWKDLASQLRRRISN</sequence>
<feature type="region of interest" description="Disordered" evidence="1">
    <location>
        <begin position="1"/>
        <end position="20"/>
    </location>
</feature>
<feature type="domain" description="ParB-like N-terminal" evidence="2">
    <location>
        <begin position="22"/>
        <end position="106"/>
    </location>
</feature>
<dbReference type="EMBL" id="MUXN01000002">
    <property type="protein sequence ID" value="OOC08132.1"/>
    <property type="molecule type" value="Genomic_DNA"/>
</dbReference>
<protein>
    <recommendedName>
        <fullName evidence="2">ParB-like N-terminal domain-containing protein</fullName>
    </recommendedName>
</protein>
<dbReference type="RefSeq" id="WP_077241229.1">
    <property type="nucleotide sequence ID" value="NZ_MUXN01000002.1"/>
</dbReference>
<keyword evidence="4" id="KW-1185">Reference proteome</keyword>
<dbReference type="SUPFAM" id="SSF110849">
    <property type="entry name" value="ParB/Sulfiredoxin"/>
    <property type="match status" value="1"/>
</dbReference>
<gene>
    <name evidence="3" type="ORF">B0293_04485</name>
</gene>
<evidence type="ECO:0000256" key="1">
    <source>
        <dbReference type="SAM" id="MobiDB-lite"/>
    </source>
</evidence>
<evidence type="ECO:0000313" key="4">
    <source>
        <dbReference type="Proteomes" id="UP000188551"/>
    </source>
</evidence>
<dbReference type="Proteomes" id="UP000188551">
    <property type="component" value="Unassembled WGS sequence"/>
</dbReference>
<reference evidence="3 4" key="1">
    <citation type="submission" date="2017-02" db="EMBL/GenBank/DDBJ databases">
        <title>Amycolatopsis azurea DSM 43854 draft genome.</title>
        <authorList>
            <person name="Mayilraj S."/>
        </authorList>
    </citation>
    <scope>NUCLEOTIDE SEQUENCE [LARGE SCALE GENOMIC DNA]</scope>
    <source>
        <strain evidence="3 4">DSM 43854</strain>
    </source>
</reference>
<dbReference type="InterPro" id="IPR036086">
    <property type="entry name" value="ParB/Sulfiredoxin_sf"/>
</dbReference>
<feature type="compositionally biased region" description="Basic and acidic residues" evidence="1">
    <location>
        <begin position="154"/>
        <end position="171"/>
    </location>
</feature>
<proteinExistence type="predicted"/>
<accession>A0ABX3JMH0</accession>
<dbReference type="InterPro" id="IPR003115">
    <property type="entry name" value="ParB_N"/>
</dbReference>
<evidence type="ECO:0000313" key="3">
    <source>
        <dbReference type="EMBL" id="OOC08132.1"/>
    </source>
</evidence>
<evidence type="ECO:0000259" key="2">
    <source>
        <dbReference type="SMART" id="SM00470"/>
    </source>
</evidence>
<feature type="region of interest" description="Disordered" evidence="1">
    <location>
        <begin position="152"/>
        <end position="171"/>
    </location>
</feature>
<comment type="caution">
    <text evidence="3">The sequence shown here is derived from an EMBL/GenBank/DDBJ whole genome shotgun (WGS) entry which is preliminary data.</text>
</comment>
<dbReference type="SMART" id="SM00470">
    <property type="entry name" value="ParB"/>
    <property type="match status" value="1"/>
</dbReference>